<dbReference type="Proteomes" id="UP000622475">
    <property type="component" value="Unassembled WGS sequence"/>
</dbReference>
<evidence type="ECO:0000313" key="3">
    <source>
        <dbReference type="Proteomes" id="UP000622475"/>
    </source>
</evidence>
<evidence type="ECO:0000256" key="1">
    <source>
        <dbReference type="SAM" id="Phobius"/>
    </source>
</evidence>
<feature type="transmembrane region" description="Helical" evidence="1">
    <location>
        <begin position="20"/>
        <end position="39"/>
    </location>
</feature>
<protein>
    <recommendedName>
        <fullName evidence="4">Cytochrome oxidase complex assembly protein 1</fullName>
    </recommendedName>
</protein>
<proteinExistence type="predicted"/>
<dbReference type="EMBL" id="JADFFL010000001">
    <property type="protein sequence ID" value="MBE9660264.1"/>
    <property type="molecule type" value="Genomic_DNA"/>
</dbReference>
<keyword evidence="3" id="KW-1185">Reference proteome</keyword>
<organism evidence="2 3">
    <name type="scientific">Mucilaginibacter myungsuensis</name>
    <dbReference type="NCBI Taxonomy" id="649104"/>
    <lineage>
        <taxon>Bacteria</taxon>
        <taxon>Pseudomonadati</taxon>
        <taxon>Bacteroidota</taxon>
        <taxon>Sphingobacteriia</taxon>
        <taxon>Sphingobacteriales</taxon>
        <taxon>Sphingobacteriaceae</taxon>
        <taxon>Mucilaginibacter</taxon>
    </lineage>
</organism>
<gene>
    <name evidence="2" type="ORF">IRJ16_00060</name>
</gene>
<name>A0A929KRN7_9SPHI</name>
<dbReference type="AlphaFoldDB" id="A0A929KRN7"/>
<sequence>MAKSYLESKDQKKKSTRNVLLLLMFLGMIFLFIVIKFAMNGGNSFSATGLPTNEDAYSVSQDMIRSTVRSPNVDFPADGFQIGKKSDSIYIVRTAAELEDDGGTKKSVSFKVLMEYKGGKQNEMKNWSLLNISEEQH</sequence>
<evidence type="ECO:0008006" key="4">
    <source>
        <dbReference type="Google" id="ProtNLM"/>
    </source>
</evidence>
<comment type="caution">
    <text evidence="2">The sequence shown here is derived from an EMBL/GenBank/DDBJ whole genome shotgun (WGS) entry which is preliminary data.</text>
</comment>
<keyword evidence="1" id="KW-1133">Transmembrane helix</keyword>
<keyword evidence="1" id="KW-0472">Membrane</keyword>
<reference evidence="2" key="1">
    <citation type="submission" date="2020-10" db="EMBL/GenBank/DDBJ databases">
        <title>Mucilaginibacter mali sp. nov., isolated from rhizosphere soil of apple orchard.</title>
        <authorList>
            <person name="Lee J.-S."/>
            <person name="Kim H.S."/>
            <person name="Kim J.-S."/>
        </authorList>
    </citation>
    <scope>NUCLEOTIDE SEQUENCE</scope>
    <source>
        <strain evidence="2">KCTC 22746</strain>
    </source>
</reference>
<accession>A0A929KRN7</accession>
<evidence type="ECO:0000313" key="2">
    <source>
        <dbReference type="EMBL" id="MBE9660264.1"/>
    </source>
</evidence>
<dbReference type="RefSeq" id="WP_194109472.1">
    <property type="nucleotide sequence ID" value="NZ_JADFFL010000001.1"/>
</dbReference>
<keyword evidence="1" id="KW-0812">Transmembrane</keyword>